<evidence type="ECO:0000256" key="6">
    <source>
        <dbReference type="SAM" id="SignalP"/>
    </source>
</evidence>
<dbReference type="RefSeq" id="WP_256181450.1">
    <property type="nucleotide sequence ID" value="NZ_CAJLEK010000176.1"/>
</dbReference>
<keyword evidence="8" id="KW-1185">Reference proteome</keyword>
<dbReference type="GO" id="GO:0030288">
    <property type="term" value="C:outer membrane-bounded periplasmic space"/>
    <property type="evidence" value="ECO:0007669"/>
    <property type="project" value="InterPro"/>
</dbReference>
<keyword evidence="2 6" id="KW-0732">Signal</keyword>
<dbReference type="AlphaFoldDB" id="A0AAW5K0G2"/>
<sequence>MQKKLLCAIFALLIFAIPCWAKPVISIQPFIDKAGVGSQIASAITDMMTTELMNTGAFDIVERERLGEIGAEQKLGQSGLVDSSTAPKVGKLTGAEYMITGAITQFHYQTPGGAAILPGVGGGFVSNTGYVTLDVRIVSNTTGRVTFTSRQEGAATNSSGALISVFGGFGTIKHGGVMAAATQKAVSKVADDIRARIGGGATSGGGSASGLHVLSVSGNSVTIDAGSSLGARRGQHYAVYSESGVIKGLDGSVLGIEKNFKSVIVVEDVNPNYSTAKIIKGSKDLKRGDLLEKVSDPSSVKL</sequence>
<evidence type="ECO:0000256" key="1">
    <source>
        <dbReference type="ARBA" id="ARBA00022475"/>
    </source>
</evidence>
<reference evidence="7 8" key="1">
    <citation type="submission" date="2022-06" db="EMBL/GenBank/DDBJ databases">
        <title>Isolation of gut microbiota from human fecal samples.</title>
        <authorList>
            <person name="Pamer E.G."/>
            <person name="Barat B."/>
            <person name="Waligurski E."/>
            <person name="Medina S."/>
            <person name="Paddock L."/>
            <person name="Mostad J."/>
        </authorList>
    </citation>
    <scope>NUCLEOTIDE SEQUENCE [LARGE SCALE GENOMIC DNA]</scope>
    <source>
        <strain evidence="7 8">DFI.9.90</strain>
    </source>
</reference>
<evidence type="ECO:0000256" key="4">
    <source>
        <dbReference type="ARBA" id="ARBA00023139"/>
    </source>
</evidence>
<evidence type="ECO:0000313" key="8">
    <source>
        <dbReference type="Proteomes" id="UP001205919"/>
    </source>
</evidence>
<evidence type="ECO:0000256" key="3">
    <source>
        <dbReference type="ARBA" id="ARBA00023136"/>
    </source>
</evidence>
<evidence type="ECO:0000256" key="2">
    <source>
        <dbReference type="ARBA" id="ARBA00022729"/>
    </source>
</evidence>
<dbReference type="EMBL" id="JANFYT010000005">
    <property type="protein sequence ID" value="MCQ4813396.1"/>
    <property type="molecule type" value="Genomic_DNA"/>
</dbReference>
<accession>A0AAW5K0G2</accession>
<dbReference type="InterPro" id="IPR005534">
    <property type="entry name" value="Curli_assmbl/transp-comp_CsgG"/>
</dbReference>
<dbReference type="Pfam" id="PF03783">
    <property type="entry name" value="CsgG"/>
    <property type="match status" value="1"/>
</dbReference>
<evidence type="ECO:0000313" key="7">
    <source>
        <dbReference type="EMBL" id="MCQ4813396.1"/>
    </source>
</evidence>
<keyword evidence="4" id="KW-0564">Palmitate</keyword>
<organism evidence="7 8">
    <name type="scientific">Cloacibacillus evryensis</name>
    <dbReference type="NCBI Taxonomy" id="508460"/>
    <lineage>
        <taxon>Bacteria</taxon>
        <taxon>Thermotogati</taxon>
        <taxon>Synergistota</taxon>
        <taxon>Synergistia</taxon>
        <taxon>Synergistales</taxon>
        <taxon>Synergistaceae</taxon>
        <taxon>Cloacibacillus</taxon>
    </lineage>
</organism>
<comment type="caution">
    <text evidence="7">The sequence shown here is derived from an EMBL/GenBank/DDBJ whole genome shotgun (WGS) entry which is preliminary data.</text>
</comment>
<feature type="chain" id="PRO_5043352574" evidence="6">
    <location>
        <begin position="22"/>
        <end position="302"/>
    </location>
</feature>
<keyword evidence="1" id="KW-1003">Cell membrane</keyword>
<protein>
    <submittedName>
        <fullName evidence="7">CsgG/HfaB family protein</fullName>
    </submittedName>
</protein>
<name>A0AAW5K0G2_9BACT</name>
<dbReference type="Proteomes" id="UP001205919">
    <property type="component" value="Unassembled WGS sequence"/>
</dbReference>
<feature type="signal peptide" evidence="6">
    <location>
        <begin position="1"/>
        <end position="21"/>
    </location>
</feature>
<keyword evidence="3" id="KW-0472">Membrane</keyword>
<dbReference type="PANTHER" id="PTHR41164:SF1">
    <property type="entry name" value="CURLI PRODUCTION ASSEMBLY_TRANSPORT COMPONENT CSGG"/>
    <property type="match status" value="1"/>
</dbReference>
<evidence type="ECO:0000256" key="5">
    <source>
        <dbReference type="ARBA" id="ARBA00023288"/>
    </source>
</evidence>
<gene>
    <name evidence="7" type="ORF">NE630_03035</name>
</gene>
<dbReference type="PANTHER" id="PTHR41164">
    <property type="entry name" value="CURLI PRODUCTION ASSEMBLY/TRANSPORT COMPONENT CSGG"/>
    <property type="match status" value="1"/>
</dbReference>
<proteinExistence type="predicted"/>
<keyword evidence="5" id="KW-0449">Lipoprotein</keyword>
<dbReference type="Gene3D" id="3.40.50.10610">
    <property type="entry name" value="ABC-type transport auxiliary lipoprotein component"/>
    <property type="match status" value="1"/>
</dbReference>